<dbReference type="Pfam" id="PF01033">
    <property type="entry name" value="Somatomedin_B"/>
    <property type="match status" value="2"/>
</dbReference>
<dbReference type="PROSITE" id="PS51642">
    <property type="entry name" value="HEMOPEXIN_2"/>
    <property type="match status" value="1"/>
</dbReference>
<evidence type="ECO:0000259" key="10">
    <source>
        <dbReference type="PROSITE" id="PS50958"/>
    </source>
</evidence>
<feature type="domain" description="SMB" evidence="10">
    <location>
        <begin position="31"/>
        <end position="70"/>
    </location>
</feature>
<evidence type="ECO:0000256" key="2">
    <source>
        <dbReference type="ARBA" id="ARBA00022525"/>
    </source>
</evidence>
<dbReference type="InterPro" id="IPR018486">
    <property type="entry name" value="Hemopexin_CS"/>
</dbReference>
<evidence type="ECO:0000256" key="3">
    <source>
        <dbReference type="ARBA" id="ARBA00022729"/>
    </source>
</evidence>
<dbReference type="PROSITE" id="PS51257">
    <property type="entry name" value="PROKAR_LIPOPROTEIN"/>
    <property type="match status" value="1"/>
</dbReference>
<sequence>MSVMRTVEIPEMAKYLSFLLLFTCASVSCSNPRSCQGRCGQGYYKGSLCQCDYECLGLNECCSDFEDLCTTRNSCKGRCGEPFNRGNPCHCDIDCTSFNQCCSDYESLCLVEESSNEDMSDDEEQIAPVKTSPSELEDTTSTVSPEGPTITVSSEVPSNTISSQGPTTRISSEGTTTIISSEGTTAIIPTDGSSSTATEGSTSTMRTADSTSTTTTEESTSTISSERPTTIFSSQGTTTIFSTVSSTSTVPTEEPTTTVTDSPTSTLPTEMPTSVVSTEDPTSTVTTESPKSTVPTEKPSTATTDSPISTAPTEMPTSIVSTEEPTSTITTESPISTVPTEKPTTTIIDSPTSTATTEMPTSIVSTEDPTTTVTTESSLNTVPTEEPTSTVTTESPTSTVPTELPKSIESTEDPTSTVTSESPTSTVPTESTASTAPRVGPASTILTPGTALQINPTKDSLYPKDLSLTGSIKPTKKPTKPSSVNDKIDFQSDDYDTDLCSGRPISGLTTLKNGTMVAFRGHYFWTLDKERNPDPARLIKSVWGIPSPIDTVFTRCNCQGNTYFFKGNKYWRFEDGTMDPGYPKPINQGFGQINHITAALSIPQYRSRNEVVIFFKRGGQAQKYTYQVTPSCGSKPAIPSFTVRNRFRRDLDSLGRLINISQTWRGFPSVVTSAISVPSRVREGYKYYVFSKETHYSMKMEREKPVVLKSANGQREKTANSFFKCPQSKKV</sequence>
<dbReference type="SMART" id="SM00201">
    <property type="entry name" value="SO"/>
    <property type="match status" value="2"/>
</dbReference>
<dbReference type="InterPro" id="IPR001212">
    <property type="entry name" value="Somatomedin_B_dom"/>
</dbReference>
<dbReference type="InterPro" id="IPR000585">
    <property type="entry name" value="Hemopexin-like_dom"/>
</dbReference>
<comment type="caution">
    <text evidence="11">The sequence shown here is derived from an EMBL/GenBank/DDBJ whole genome shotgun (WGS) entry which is preliminary data.</text>
</comment>
<dbReference type="EMBL" id="SOYY01000018">
    <property type="protein sequence ID" value="KAA0708490.1"/>
    <property type="molecule type" value="Genomic_DNA"/>
</dbReference>
<evidence type="ECO:0000256" key="6">
    <source>
        <dbReference type="ARBA" id="ARBA00023180"/>
    </source>
</evidence>
<feature type="compositionally biased region" description="Low complexity" evidence="8">
    <location>
        <begin position="364"/>
        <end position="403"/>
    </location>
</feature>
<gene>
    <name evidence="11" type="ORF">E1301_Tti005733</name>
</gene>
<dbReference type="PRINTS" id="PR00022">
    <property type="entry name" value="SOMATOMEDINB"/>
</dbReference>
<keyword evidence="4" id="KW-0677">Repeat</keyword>
<feature type="region of interest" description="Disordered" evidence="8">
    <location>
        <begin position="114"/>
        <end position="487"/>
    </location>
</feature>
<dbReference type="GO" id="GO:0030247">
    <property type="term" value="F:polysaccharide binding"/>
    <property type="evidence" value="ECO:0007669"/>
    <property type="project" value="InterPro"/>
</dbReference>
<dbReference type="AlphaFoldDB" id="A0A5A9NFP7"/>
<proteinExistence type="predicted"/>
<keyword evidence="2" id="KW-0964">Secreted</keyword>
<feature type="compositionally biased region" description="Low complexity" evidence="8">
    <location>
        <begin position="316"/>
        <end position="357"/>
    </location>
</feature>
<feature type="compositionally biased region" description="Acidic residues" evidence="8">
    <location>
        <begin position="114"/>
        <end position="125"/>
    </location>
</feature>
<comment type="subcellular location">
    <subcellularLocation>
        <location evidence="1">Secreted</location>
    </subcellularLocation>
</comment>
<feature type="signal peptide" evidence="9">
    <location>
        <begin position="1"/>
        <end position="29"/>
    </location>
</feature>
<feature type="compositionally biased region" description="Polar residues" evidence="8">
    <location>
        <begin position="271"/>
        <end position="312"/>
    </location>
</feature>
<dbReference type="SUPFAM" id="SSF50923">
    <property type="entry name" value="Hemopexin-like domain"/>
    <property type="match status" value="1"/>
</dbReference>
<dbReference type="InterPro" id="IPR036375">
    <property type="entry name" value="Hemopexin-like_dom_sf"/>
</dbReference>
<dbReference type="InterPro" id="IPR036024">
    <property type="entry name" value="Somatomedin_B-like_dom_sf"/>
</dbReference>
<evidence type="ECO:0000256" key="4">
    <source>
        <dbReference type="ARBA" id="ARBA00022737"/>
    </source>
</evidence>
<evidence type="ECO:0000256" key="1">
    <source>
        <dbReference type="ARBA" id="ARBA00004613"/>
    </source>
</evidence>
<feature type="compositionally biased region" description="Polar residues" evidence="8">
    <location>
        <begin position="444"/>
        <end position="458"/>
    </location>
</feature>
<dbReference type="GO" id="GO:0006955">
    <property type="term" value="P:immune response"/>
    <property type="evidence" value="ECO:0007669"/>
    <property type="project" value="InterPro"/>
</dbReference>
<dbReference type="InterPro" id="IPR051298">
    <property type="entry name" value="Heme_transport/Cell_adhesion"/>
</dbReference>
<feature type="compositionally biased region" description="Low complexity" evidence="8">
    <location>
        <begin position="413"/>
        <end position="437"/>
    </location>
</feature>
<evidence type="ECO:0000256" key="5">
    <source>
        <dbReference type="ARBA" id="ARBA00023157"/>
    </source>
</evidence>
<feature type="compositionally biased region" description="Low complexity" evidence="8">
    <location>
        <begin position="167"/>
        <end position="230"/>
    </location>
</feature>
<keyword evidence="3 9" id="KW-0732">Signal</keyword>
<protein>
    <submittedName>
        <fullName evidence="11">Proteoglycan 4</fullName>
    </submittedName>
</protein>
<feature type="domain" description="SMB" evidence="10">
    <location>
        <begin position="71"/>
        <end position="114"/>
    </location>
</feature>
<dbReference type="GO" id="GO:0005044">
    <property type="term" value="F:scavenger receptor activity"/>
    <property type="evidence" value="ECO:0007669"/>
    <property type="project" value="InterPro"/>
</dbReference>
<feature type="repeat" description="Hemopexin" evidence="7">
    <location>
        <begin position="546"/>
        <end position="593"/>
    </location>
</feature>
<dbReference type="PROSITE" id="PS50958">
    <property type="entry name" value="SMB_2"/>
    <property type="match status" value="2"/>
</dbReference>
<dbReference type="GO" id="GO:0005615">
    <property type="term" value="C:extracellular space"/>
    <property type="evidence" value="ECO:0007669"/>
    <property type="project" value="TreeGrafter"/>
</dbReference>
<dbReference type="InterPro" id="IPR018487">
    <property type="entry name" value="Hemopexin-like_repeat"/>
</dbReference>
<evidence type="ECO:0000313" key="12">
    <source>
        <dbReference type="Proteomes" id="UP000324632"/>
    </source>
</evidence>
<organism evidence="11 12">
    <name type="scientific">Triplophysa tibetana</name>
    <dbReference type="NCBI Taxonomy" id="1572043"/>
    <lineage>
        <taxon>Eukaryota</taxon>
        <taxon>Metazoa</taxon>
        <taxon>Chordata</taxon>
        <taxon>Craniata</taxon>
        <taxon>Vertebrata</taxon>
        <taxon>Euteleostomi</taxon>
        <taxon>Actinopterygii</taxon>
        <taxon>Neopterygii</taxon>
        <taxon>Teleostei</taxon>
        <taxon>Ostariophysi</taxon>
        <taxon>Cypriniformes</taxon>
        <taxon>Nemacheilidae</taxon>
        <taxon>Triplophysa</taxon>
    </lineage>
</organism>
<dbReference type="PANTHER" id="PTHR22917:SF1">
    <property type="entry name" value="PROTEOGLYCAN 4"/>
    <property type="match status" value="1"/>
</dbReference>
<dbReference type="Pfam" id="PF00045">
    <property type="entry name" value="Hemopexin"/>
    <property type="match status" value="1"/>
</dbReference>
<evidence type="ECO:0000256" key="8">
    <source>
        <dbReference type="SAM" id="MobiDB-lite"/>
    </source>
</evidence>
<dbReference type="PROSITE" id="PS00524">
    <property type="entry name" value="SMB_1"/>
    <property type="match status" value="2"/>
</dbReference>
<dbReference type="CDD" id="cd00094">
    <property type="entry name" value="HX"/>
    <property type="match status" value="1"/>
</dbReference>
<dbReference type="Proteomes" id="UP000324632">
    <property type="component" value="Chromosome 18"/>
</dbReference>
<name>A0A5A9NFP7_9TELE</name>
<feature type="chain" id="PRO_5023147393" evidence="9">
    <location>
        <begin position="30"/>
        <end position="731"/>
    </location>
</feature>
<dbReference type="SMART" id="SM00120">
    <property type="entry name" value="HX"/>
    <property type="match status" value="2"/>
</dbReference>
<dbReference type="PANTHER" id="PTHR22917">
    <property type="entry name" value="HEMOPEXIN DOMAIN-CONTAINING PROTEIN"/>
    <property type="match status" value="1"/>
</dbReference>
<feature type="compositionally biased region" description="Polar residues" evidence="8">
    <location>
        <begin position="131"/>
        <end position="166"/>
    </location>
</feature>
<feature type="compositionally biased region" description="Low complexity" evidence="8">
    <location>
        <begin position="237"/>
        <end position="269"/>
    </location>
</feature>
<accession>A0A5A9NFP7</accession>
<dbReference type="SUPFAM" id="SSF90188">
    <property type="entry name" value="Somatomedin B domain"/>
    <property type="match status" value="2"/>
</dbReference>
<dbReference type="InterPro" id="IPR020436">
    <property type="entry name" value="SMB_chordata"/>
</dbReference>
<keyword evidence="12" id="KW-1185">Reference proteome</keyword>
<keyword evidence="5" id="KW-1015">Disulfide bond</keyword>
<evidence type="ECO:0000256" key="7">
    <source>
        <dbReference type="PROSITE-ProRule" id="PRU01011"/>
    </source>
</evidence>
<dbReference type="Gene3D" id="2.110.10.10">
    <property type="entry name" value="Hemopexin-like domain"/>
    <property type="match status" value="1"/>
</dbReference>
<reference evidence="11 12" key="1">
    <citation type="journal article" date="2019" name="Mol. Ecol. Resour.">
        <title>Chromosome-level genome assembly of Triplophysa tibetana, a fish adapted to the harsh high-altitude environment of the Tibetan Plateau.</title>
        <authorList>
            <person name="Yang X."/>
            <person name="Liu H."/>
            <person name="Ma Z."/>
            <person name="Zou Y."/>
            <person name="Zou M."/>
            <person name="Mao Y."/>
            <person name="Li X."/>
            <person name="Wang H."/>
            <person name="Chen T."/>
            <person name="Wang W."/>
            <person name="Yang R."/>
        </authorList>
    </citation>
    <scope>NUCLEOTIDE SEQUENCE [LARGE SCALE GENOMIC DNA]</scope>
    <source>
        <strain evidence="11">TTIB1903HZAU</strain>
        <tissue evidence="11">Muscle</tissue>
    </source>
</reference>
<keyword evidence="6" id="KW-0325">Glycoprotein</keyword>
<dbReference type="PROSITE" id="PS00024">
    <property type="entry name" value="HEMOPEXIN"/>
    <property type="match status" value="1"/>
</dbReference>
<evidence type="ECO:0000313" key="11">
    <source>
        <dbReference type="EMBL" id="KAA0708490.1"/>
    </source>
</evidence>
<evidence type="ECO:0000256" key="9">
    <source>
        <dbReference type="SAM" id="SignalP"/>
    </source>
</evidence>
<dbReference type="Gene3D" id="4.10.410.20">
    <property type="match status" value="2"/>
</dbReference>